<dbReference type="PROSITE" id="PS51704">
    <property type="entry name" value="GP_PDE"/>
    <property type="match status" value="1"/>
</dbReference>
<reference evidence="2 3" key="1">
    <citation type="submission" date="2018-03" db="EMBL/GenBank/DDBJ databases">
        <title>Genomic Encyclopedia of Archaeal and Bacterial Type Strains, Phase II (KMG-II): from individual species to whole genera.</title>
        <authorList>
            <person name="Goeker M."/>
        </authorList>
    </citation>
    <scope>NUCLEOTIDE SEQUENCE [LARGE SCALE GENOMIC DNA]</scope>
    <source>
        <strain evidence="2 3">DSM 18107</strain>
    </source>
</reference>
<name>A0A2P8GDE5_9BACT</name>
<dbReference type="GO" id="GO:0006629">
    <property type="term" value="P:lipid metabolic process"/>
    <property type="evidence" value="ECO:0007669"/>
    <property type="project" value="InterPro"/>
</dbReference>
<dbReference type="InterPro" id="IPR017946">
    <property type="entry name" value="PLC-like_Pdiesterase_TIM-brl"/>
</dbReference>
<dbReference type="GO" id="GO:0008081">
    <property type="term" value="F:phosphoric diester hydrolase activity"/>
    <property type="evidence" value="ECO:0007669"/>
    <property type="project" value="InterPro"/>
</dbReference>
<dbReference type="Gene3D" id="3.20.20.190">
    <property type="entry name" value="Phosphatidylinositol (PI) phosphodiesterase"/>
    <property type="match status" value="1"/>
</dbReference>
<evidence type="ECO:0000259" key="1">
    <source>
        <dbReference type="PROSITE" id="PS51704"/>
    </source>
</evidence>
<sequence length="44" mass="5038">MPCNTMLSFMNAVKLGVNTLEMDCVISRDSLVLISHDQFMDFNR</sequence>
<feature type="domain" description="GP-PDE" evidence="1">
    <location>
        <begin position="1"/>
        <end position="44"/>
    </location>
</feature>
<dbReference type="SUPFAM" id="SSF51695">
    <property type="entry name" value="PLC-like phosphodiesterases"/>
    <property type="match status" value="1"/>
</dbReference>
<dbReference type="Pfam" id="PF03009">
    <property type="entry name" value="GDPD"/>
    <property type="match status" value="1"/>
</dbReference>
<keyword evidence="3" id="KW-1185">Reference proteome</keyword>
<gene>
    <name evidence="2" type="ORF">CLV42_104316</name>
</gene>
<comment type="caution">
    <text evidence="2">The sequence shown here is derived from an EMBL/GenBank/DDBJ whole genome shotgun (WGS) entry which is preliminary data.</text>
</comment>
<accession>A0A2P8GDE5</accession>
<dbReference type="EMBL" id="PYGK01000004">
    <property type="protein sequence ID" value="PSL32013.1"/>
    <property type="molecule type" value="Genomic_DNA"/>
</dbReference>
<evidence type="ECO:0000313" key="3">
    <source>
        <dbReference type="Proteomes" id="UP000240978"/>
    </source>
</evidence>
<organism evidence="2 3">
    <name type="scientific">Chitinophaga ginsengisoli</name>
    <dbReference type="NCBI Taxonomy" id="363837"/>
    <lineage>
        <taxon>Bacteria</taxon>
        <taxon>Pseudomonadati</taxon>
        <taxon>Bacteroidota</taxon>
        <taxon>Chitinophagia</taxon>
        <taxon>Chitinophagales</taxon>
        <taxon>Chitinophagaceae</taxon>
        <taxon>Chitinophaga</taxon>
    </lineage>
</organism>
<evidence type="ECO:0000313" key="2">
    <source>
        <dbReference type="EMBL" id="PSL32013.1"/>
    </source>
</evidence>
<dbReference type="AlphaFoldDB" id="A0A2P8GDE5"/>
<dbReference type="OrthoDB" id="384721at2"/>
<protein>
    <submittedName>
        <fullName evidence="2">Glycerophosphoryl diester phosphodiesterase family protein</fullName>
    </submittedName>
</protein>
<dbReference type="InterPro" id="IPR030395">
    <property type="entry name" value="GP_PDE_dom"/>
</dbReference>
<dbReference type="Proteomes" id="UP000240978">
    <property type="component" value="Unassembled WGS sequence"/>
</dbReference>
<proteinExistence type="predicted"/>